<name>A0A2P2MB21_RHIMU</name>
<evidence type="ECO:0000313" key="1">
    <source>
        <dbReference type="EMBL" id="MBX27423.1"/>
    </source>
</evidence>
<organism evidence="1">
    <name type="scientific">Rhizophora mucronata</name>
    <name type="common">Asiatic mangrove</name>
    <dbReference type="NCBI Taxonomy" id="61149"/>
    <lineage>
        <taxon>Eukaryota</taxon>
        <taxon>Viridiplantae</taxon>
        <taxon>Streptophyta</taxon>
        <taxon>Embryophyta</taxon>
        <taxon>Tracheophyta</taxon>
        <taxon>Spermatophyta</taxon>
        <taxon>Magnoliopsida</taxon>
        <taxon>eudicotyledons</taxon>
        <taxon>Gunneridae</taxon>
        <taxon>Pentapetalae</taxon>
        <taxon>rosids</taxon>
        <taxon>fabids</taxon>
        <taxon>Malpighiales</taxon>
        <taxon>Rhizophoraceae</taxon>
        <taxon>Rhizophora</taxon>
    </lineage>
</organism>
<dbReference type="EMBL" id="GGEC01046939">
    <property type="protein sequence ID" value="MBX27423.1"/>
    <property type="molecule type" value="Transcribed_RNA"/>
</dbReference>
<accession>A0A2P2MB21</accession>
<dbReference type="AlphaFoldDB" id="A0A2P2MB21"/>
<reference evidence="1" key="1">
    <citation type="submission" date="2018-02" db="EMBL/GenBank/DDBJ databases">
        <title>Rhizophora mucronata_Transcriptome.</title>
        <authorList>
            <person name="Meera S.P."/>
            <person name="Sreeshan A."/>
            <person name="Augustine A."/>
        </authorList>
    </citation>
    <scope>NUCLEOTIDE SEQUENCE</scope>
    <source>
        <tissue evidence="1">Leaf</tissue>
    </source>
</reference>
<proteinExistence type="predicted"/>
<protein>
    <submittedName>
        <fullName evidence="1">Clathrin heavy chain 1-like</fullName>
    </submittedName>
</protein>
<sequence length="43" mass="4625">MTCNFDVICPALNDFEAKEIRSAGFSFPETLNVANEAACASRA</sequence>